<dbReference type="RefSeq" id="WP_120669253.1">
    <property type="nucleotide sequence ID" value="NZ_AZRV01000035.1"/>
</dbReference>
<gene>
    <name evidence="1" type="ORF">Cdeb_01308</name>
</gene>
<sequence length="366" mass="42323">MNLVFRNKVLIANKWLVLLSGLNKNPVVINGIRDTEKHYFRIPDDWAETRWTKSLIKQVLAYLGLTNSEGDLGIVDLEELADVLCCSLRTVRNNNKTLEKLNLVQVEPLYGNLARIRLLDYKANFLDLRDSGGKSTGYTSIQREALFDLLDISKVGVLRIACRALYLHEREVHLEGNPAALLTAKDFKGFLPKYFSFRPVIERAIHSLWKLFDKIEVLDTRGKKSEILANYKQSASLMEKLKSSYMFAFRLHPTKDSRAMDVEEEKTASLSITYGLFELHKKFGVERVEYNTALELTRDYGRVPVQQAVEEISHYWQDRHDKVSETLYKVIDAVKDLRFTDRPVGALRKIFKEYSRAYQEGFFAQI</sequence>
<name>A0A420VEL7_9BACI</name>
<accession>A0A420VEL7</accession>
<organism evidence="1 2">
    <name type="scientific">Caldibacillus debilis GB1</name>
    <dbReference type="NCBI Taxonomy" id="1339248"/>
    <lineage>
        <taxon>Bacteria</taxon>
        <taxon>Bacillati</taxon>
        <taxon>Bacillota</taxon>
        <taxon>Bacilli</taxon>
        <taxon>Bacillales</taxon>
        <taxon>Bacillaceae</taxon>
        <taxon>Caldibacillus</taxon>
    </lineage>
</organism>
<dbReference type="AlphaFoldDB" id="A0A420VEL7"/>
<keyword evidence="2" id="KW-1185">Reference proteome</keyword>
<evidence type="ECO:0000313" key="2">
    <source>
        <dbReference type="Proteomes" id="UP000286235"/>
    </source>
</evidence>
<dbReference type="Proteomes" id="UP000286235">
    <property type="component" value="Unassembled WGS sequence"/>
</dbReference>
<protein>
    <submittedName>
        <fullName evidence="1">Uncharacterized protein</fullName>
    </submittedName>
</protein>
<reference evidence="1 2" key="1">
    <citation type="submission" date="2013-12" db="EMBL/GenBank/DDBJ databases">
        <title>Genome and proteome characterization of Caldibacillus debilis GB1 derived from a cellulolytic aero-tolerant co-culture.</title>
        <authorList>
            <person name="Wushke S.T."/>
            <person name="Zhang X."/>
            <person name="Fristensky B."/>
            <person name="Wilkins J.A."/>
            <person name="Levin D.B."/>
            <person name="Sparling R."/>
        </authorList>
    </citation>
    <scope>NUCLEOTIDE SEQUENCE [LARGE SCALE GENOMIC DNA]</scope>
    <source>
        <strain evidence="1 2">GB1</strain>
    </source>
</reference>
<dbReference type="EMBL" id="AZRV01000035">
    <property type="protein sequence ID" value="RKO61813.1"/>
    <property type="molecule type" value="Genomic_DNA"/>
</dbReference>
<comment type="caution">
    <text evidence="1">The sequence shown here is derived from an EMBL/GenBank/DDBJ whole genome shotgun (WGS) entry which is preliminary data.</text>
</comment>
<evidence type="ECO:0000313" key="1">
    <source>
        <dbReference type="EMBL" id="RKO61813.1"/>
    </source>
</evidence>
<proteinExistence type="predicted"/>